<name>A0A392VDP0_9FABA</name>
<dbReference type="AlphaFoldDB" id="A0A392VDP0"/>
<feature type="non-terminal residue" evidence="1">
    <location>
        <position position="1"/>
    </location>
</feature>
<proteinExistence type="predicted"/>
<evidence type="ECO:0000313" key="2">
    <source>
        <dbReference type="Proteomes" id="UP000265520"/>
    </source>
</evidence>
<sequence>AVPGGAREAEVASCGSG</sequence>
<evidence type="ECO:0000313" key="1">
    <source>
        <dbReference type="EMBL" id="MCI85977.1"/>
    </source>
</evidence>
<reference evidence="1 2" key="1">
    <citation type="journal article" date="2018" name="Front. Plant Sci.">
        <title>Red Clover (Trifolium pratense) and Zigzag Clover (T. medium) - A Picture of Genomic Similarities and Differences.</title>
        <authorList>
            <person name="Dluhosova J."/>
            <person name="Istvanek J."/>
            <person name="Nedelnik J."/>
            <person name="Repkova J."/>
        </authorList>
    </citation>
    <scope>NUCLEOTIDE SEQUENCE [LARGE SCALE GENOMIC DNA]</scope>
    <source>
        <strain evidence="2">cv. 10/8</strain>
        <tissue evidence="1">Leaf</tissue>
    </source>
</reference>
<accession>A0A392VDP0</accession>
<comment type="caution">
    <text evidence="1">The sequence shown here is derived from an EMBL/GenBank/DDBJ whole genome shotgun (WGS) entry which is preliminary data.</text>
</comment>
<dbReference type="EMBL" id="LXQA011128559">
    <property type="protein sequence ID" value="MCI85977.1"/>
    <property type="molecule type" value="Genomic_DNA"/>
</dbReference>
<keyword evidence="2" id="KW-1185">Reference proteome</keyword>
<protein>
    <submittedName>
        <fullName evidence="1">Uncharacterized protein</fullName>
    </submittedName>
</protein>
<dbReference type="Proteomes" id="UP000265520">
    <property type="component" value="Unassembled WGS sequence"/>
</dbReference>
<organism evidence="1 2">
    <name type="scientific">Trifolium medium</name>
    <dbReference type="NCBI Taxonomy" id="97028"/>
    <lineage>
        <taxon>Eukaryota</taxon>
        <taxon>Viridiplantae</taxon>
        <taxon>Streptophyta</taxon>
        <taxon>Embryophyta</taxon>
        <taxon>Tracheophyta</taxon>
        <taxon>Spermatophyta</taxon>
        <taxon>Magnoliopsida</taxon>
        <taxon>eudicotyledons</taxon>
        <taxon>Gunneridae</taxon>
        <taxon>Pentapetalae</taxon>
        <taxon>rosids</taxon>
        <taxon>fabids</taxon>
        <taxon>Fabales</taxon>
        <taxon>Fabaceae</taxon>
        <taxon>Papilionoideae</taxon>
        <taxon>50 kb inversion clade</taxon>
        <taxon>NPAAA clade</taxon>
        <taxon>Hologalegina</taxon>
        <taxon>IRL clade</taxon>
        <taxon>Trifolieae</taxon>
        <taxon>Trifolium</taxon>
    </lineage>
</organism>